<protein>
    <submittedName>
        <fullName evidence="1">Opioid growth factor receptor conserved domain-containing protein</fullName>
    </submittedName>
</protein>
<keyword evidence="1" id="KW-0675">Receptor</keyword>
<name>A0ACB8AGG6_9AGAM</name>
<evidence type="ECO:0000313" key="2">
    <source>
        <dbReference type="Proteomes" id="UP000790377"/>
    </source>
</evidence>
<accession>A0ACB8AGG6</accession>
<dbReference type="Proteomes" id="UP000790377">
    <property type="component" value="Unassembled WGS sequence"/>
</dbReference>
<proteinExistence type="predicted"/>
<keyword evidence="2" id="KW-1185">Reference proteome</keyword>
<dbReference type="EMBL" id="MU267649">
    <property type="protein sequence ID" value="KAH7912555.1"/>
    <property type="molecule type" value="Genomic_DNA"/>
</dbReference>
<organism evidence="1 2">
    <name type="scientific">Hygrophoropsis aurantiaca</name>
    <dbReference type="NCBI Taxonomy" id="72124"/>
    <lineage>
        <taxon>Eukaryota</taxon>
        <taxon>Fungi</taxon>
        <taxon>Dikarya</taxon>
        <taxon>Basidiomycota</taxon>
        <taxon>Agaricomycotina</taxon>
        <taxon>Agaricomycetes</taxon>
        <taxon>Agaricomycetidae</taxon>
        <taxon>Boletales</taxon>
        <taxon>Coniophorineae</taxon>
        <taxon>Hygrophoropsidaceae</taxon>
        <taxon>Hygrophoropsis</taxon>
    </lineage>
</organism>
<gene>
    <name evidence="1" type="ORF">BJ138DRAFT_1083444</name>
</gene>
<evidence type="ECO:0000313" key="1">
    <source>
        <dbReference type="EMBL" id="KAH7912555.1"/>
    </source>
</evidence>
<sequence length="239" mass="28060">MTLPHDIQEFLANYPDVTKDTDLSDNYRFYSNQLPCQPDNLSIDQFHGRFGGDYANLESRHGYIQWLFPIQEEGVNMLAQALQPHEISSMKTDEQIQKRLITSYKIMLHFYGMSLARQDTGLLSRSPDYSSRYAHLQRSMHNNLRITRILKCLSELGLEHLNAGFLLHVLNEQSENSKLDSRNIKGSMDRWWANCIRDSYEREWIGRMISKVRSNGEFVFTREMYETALTARKSYGRFE</sequence>
<comment type="caution">
    <text evidence="1">The sequence shown here is derived from an EMBL/GenBank/DDBJ whole genome shotgun (WGS) entry which is preliminary data.</text>
</comment>
<reference evidence="1" key="1">
    <citation type="journal article" date="2021" name="New Phytol.">
        <title>Evolutionary innovations through gain and loss of genes in the ectomycorrhizal Boletales.</title>
        <authorList>
            <person name="Wu G."/>
            <person name="Miyauchi S."/>
            <person name="Morin E."/>
            <person name="Kuo A."/>
            <person name="Drula E."/>
            <person name="Varga T."/>
            <person name="Kohler A."/>
            <person name="Feng B."/>
            <person name="Cao Y."/>
            <person name="Lipzen A."/>
            <person name="Daum C."/>
            <person name="Hundley H."/>
            <person name="Pangilinan J."/>
            <person name="Johnson J."/>
            <person name="Barry K."/>
            <person name="LaButti K."/>
            <person name="Ng V."/>
            <person name="Ahrendt S."/>
            <person name="Min B."/>
            <person name="Choi I.G."/>
            <person name="Park H."/>
            <person name="Plett J.M."/>
            <person name="Magnuson J."/>
            <person name="Spatafora J.W."/>
            <person name="Nagy L.G."/>
            <person name="Henrissat B."/>
            <person name="Grigoriev I.V."/>
            <person name="Yang Z.L."/>
            <person name="Xu J."/>
            <person name="Martin F.M."/>
        </authorList>
    </citation>
    <scope>NUCLEOTIDE SEQUENCE</scope>
    <source>
        <strain evidence="1">ATCC 28755</strain>
    </source>
</reference>